<dbReference type="CDD" id="cd07776">
    <property type="entry name" value="ASKHA_NBD_FGGY_SpXK-like"/>
    <property type="match status" value="1"/>
</dbReference>
<keyword evidence="2 6" id="KW-0859">Xylose metabolism</keyword>
<dbReference type="EC" id="2.7.1.17" evidence="6"/>
<dbReference type="AlphaFoldDB" id="A0A1E3QUM0"/>
<evidence type="ECO:0000256" key="5">
    <source>
        <dbReference type="ARBA" id="ARBA00048885"/>
    </source>
</evidence>
<proteinExistence type="inferred from homology"/>
<dbReference type="GO" id="GO:0005829">
    <property type="term" value="C:cytosol"/>
    <property type="evidence" value="ECO:0007669"/>
    <property type="project" value="TreeGrafter"/>
</dbReference>
<dbReference type="PANTHER" id="PTHR10196:SF57">
    <property type="entry name" value="XYLULOSE KINASE"/>
    <property type="match status" value="1"/>
</dbReference>
<name>A0A1E3QUM0_9ASCO</name>
<dbReference type="GeneID" id="30150431"/>
<accession>A0A1E3QUM0</accession>
<comment type="function">
    <text evidence="6">Highly specific D-xylulose kinase which participates in the catabolism of xylose. Xylose is a major component of hemicelluloses such as xylan. Most fungi utilize D-xylose via three enzymatic reactions, xylose reductase (XR), xylitol dehydrogenase (XDH), and xylulokinase, to form xylulose 5-phosphate, which enters pentose phosphate pathway.</text>
</comment>
<evidence type="ECO:0000313" key="10">
    <source>
        <dbReference type="Proteomes" id="UP000094336"/>
    </source>
</evidence>
<dbReference type="RefSeq" id="XP_018986704.1">
    <property type="nucleotide sequence ID" value="XM_019132578.1"/>
</dbReference>
<dbReference type="STRING" id="984486.A0A1E3QUM0"/>
<dbReference type="InterPro" id="IPR043129">
    <property type="entry name" value="ATPase_NBD"/>
</dbReference>
<feature type="domain" description="Carbohydrate kinase FGGY N-terminal" evidence="7">
    <location>
        <begin position="136"/>
        <end position="236"/>
    </location>
</feature>
<keyword evidence="6" id="KW-0067">ATP-binding</keyword>
<dbReference type="GO" id="GO:0005998">
    <property type="term" value="P:xylulose catabolic process"/>
    <property type="evidence" value="ECO:0007669"/>
    <property type="project" value="EnsemblFungi"/>
</dbReference>
<evidence type="ECO:0000256" key="1">
    <source>
        <dbReference type="ARBA" id="ARBA00009156"/>
    </source>
</evidence>
<keyword evidence="6" id="KW-0119">Carbohydrate metabolism</keyword>
<dbReference type="GO" id="GO:0042732">
    <property type="term" value="P:D-xylose metabolic process"/>
    <property type="evidence" value="ECO:0007669"/>
    <property type="project" value="UniProtKB-UniRule"/>
</dbReference>
<dbReference type="InterPro" id="IPR042024">
    <property type="entry name" value="D-XK_euk"/>
</dbReference>
<keyword evidence="10" id="KW-1185">Reference proteome</keyword>
<evidence type="ECO:0000256" key="4">
    <source>
        <dbReference type="ARBA" id="ARBA00022777"/>
    </source>
</evidence>
<dbReference type="SUPFAM" id="SSF53067">
    <property type="entry name" value="Actin-like ATPase domain"/>
    <property type="match status" value="2"/>
</dbReference>
<dbReference type="Proteomes" id="UP000094336">
    <property type="component" value="Unassembled WGS sequence"/>
</dbReference>
<evidence type="ECO:0000259" key="8">
    <source>
        <dbReference type="Pfam" id="PF02782"/>
    </source>
</evidence>
<dbReference type="OrthoDB" id="1728974at2759"/>
<keyword evidence="4 6" id="KW-0418">Kinase</keyword>
<dbReference type="Pfam" id="PF02782">
    <property type="entry name" value="FGGY_C"/>
    <property type="match status" value="1"/>
</dbReference>
<evidence type="ECO:0000256" key="6">
    <source>
        <dbReference type="RuleBase" id="RU367058"/>
    </source>
</evidence>
<evidence type="ECO:0000256" key="3">
    <source>
        <dbReference type="ARBA" id="ARBA00022679"/>
    </source>
</evidence>
<sequence length="593" mass="65221">MSIDQDLFLGFDLSTQQLKISITDAALKHVKTYHVEFDMEYSQKYGVSKGVIANDKTGEIVSPVLMWVEALQYTLDTMARDNFPFQNVKGVSGSCQQHGSVFWSQTGQSSLQGLSSDRSLLYQLEEAFAWKMSPNWQDHSTGEEARAFETCIGGEAGLAAITGSKAHYRFTGLQIRKLARAENEYYRNTSRISLVSSFLSSLLVGDITRIEESDACGMNLYDVVKREYNAELLSLAAGVHPEADSADGATTSAGVEALKRKLGAVEPVGHQSVGNVSLYYVEKYGFSPQCKVFAFTGDNLATILALPLQGNDLLISLGTSTTALLVTESYNPSPVYHLFMHPTMDRHYMGMICYCNGSLAREKVRDAVNGDKSGSWDTFNAVLDASSNFDKKLGVYFPLGEIAPNAAAQTMRYTLDGKTLVPGDSTWTFEDDVRCIVESQALSCRLRSGLMMASSQYSAKEQERLNSTYLAAFGDLYTDGKKQGLNSLTSTPQRCFFVGGASQNPSIVKKMASIMGASKNYRVDVSNACAMGGAYKASWSYQQEVGEKAELYMEYLNANYDERELEEISVDAVSESYIEGLGMLAKIEEQLKR</sequence>
<reference evidence="10" key="1">
    <citation type="submission" date="2016-05" db="EMBL/GenBank/DDBJ databases">
        <title>Comparative genomics of biotechnologically important yeasts.</title>
        <authorList>
            <consortium name="DOE Joint Genome Institute"/>
            <person name="Riley R."/>
            <person name="Haridas S."/>
            <person name="Wolfe K.H."/>
            <person name="Lopes M.R."/>
            <person name="Hittinger C.T."/>
            <person name="Goker M."/>
            <person name="Salamov A."/>
            <person name="Wisecaver J."/>
            <person name="Long T.M."/>
            <person name="Aerts A.L."/>
            <person name="Barry K."/>
            <person name="Choi C."/>
            <person name="Clum A."/>
            <person name="Coughlan A.Y."/>
            <person name="Deshpande S."/>
            <person name="Douglass A.P."/>
            <person name="Hanson S.J."/>
            <person name="Klenk H.-P."/>
            <person name="Labutti K."/>
            <person name="Lapidus A."/>
            <person name="Lindquist E."/>
            <person name="Lipzen A."/>
            <person name="Meier-Kolthoff J.P."/>
            <person name="Ohm R.A."/>
            <person name="Otillar R.P."/>
            <person name="Pangilinan J."/>
            <person name="Peng Y."/>
            <person name="Rokas A."/>
            <person name="Rosa C.A."/>
            <person name="Scheuner C."/>
            <person name="Sibirny A.A."/>
            <person name="Slot J.C."/>
            <person name="Stielow J.B."/>
            <person name="Sun H."/>
            <person name="Kurtzman C.P."/>
            <person name="Blackwell M."/>
            <person name="Grigoriev I.V."/>
            <person name="Jeffries T.W."/>
        </authorList>
    </citation>
    <scope>NUCLEOTIDE SEQUENCE [LARGE SCALE GENOMIC DNA]</scope>
    <source>
        <strain evidence="10">NRRL Y-12698</strain>
    </source>
</reference>
<dbReference type="PANTHER" id="PTHR10196">
    <property type="entry name" value="SUGAR KINASE"/>
    <property type="match status" value="1"/>
</dbReference>
<comment type="similarity">
    <text evidence="1 6">Belongs to the FGGY kinase family.</text>
</comment>
<evidence type="ECO:0000256" key="2">
    <source>
        <dbReference type="ARBA" id="ARBA00022629"/>
    </source>
</evidence>
<gene>
    <name evidence="9" type="ORF">BABINDRAFT_7173</name>
</gene>
<dbReference type="InterPro" id="IPR018484">
    <property type="entry name" value="FGGY_N"/>
</dbReference>
<evidence type="ECO:0000259" key="7">
    <source>
        <dbReference type="Pfam" id="PF00370"/>
    </source>
</evidence>
<feature type="domain" description="Carbohydrate kinase FGGY C-terminal" evidence="8">
    <location>
        <begin position="314"/>
        <end position="540"/>
    </location>
</feature>
<dbReference type="EMBL" id="KV454428">
    <property type="protein sequence ID" value="ODQ81376.1"/>
    <property type="molecule type" value="Genomic_DNA"/>
</dbReference>
<dbReference type="InterPro" id="IPR018485">
    <property type="entry name" value="FGGY_C"/>
</dbReference>
<dbReference type="Pfam" id="PF00370">
    <property type="entry name" value="FGGY_N"/>
    <property type="match status" value="1"/>
</dbReference>
<organism evidence="9 10">
    <name type="scientific">Babjeviella inositovora NRRL Y-12698</name>
    <dbReference type="NCBI Taxonomy" id="984486"/>
    <lineage>
        <taxon>Eukaryota</taxon>
        <taxon>Fungi</taxon>
        <taxon>Dikarya</taxon>
        <taxon>Ascomycota</taxon>
        <taxon>Saccharomycotina</taxon>
        <taxon>Pichiomycetes</taxon>
        <taxon>Serinales incertae sedis</taxon>
        <taxon>Babjeviella</taxon>
    </lineage>
</organism>
<keyword evidence="3 6" id="KW-0808">Transferase</keyword>
<protein>
    <recommendedName>
        <fullName evidence="6">Xylulose kinase</fullName>
        <ecNumber evidence="6">2.7.1.17</ecNumber>
    </recommendedName>
</protein>
<evidence type="ECO:0000313" key="9">
    <source>
        <dbReference type="EMBL" id="ODQ81376.1"/>
    </source>
</evidence>
<comment type="catalytic activity">
    <reaction evidence="5 6">
        <text>D-xylulose + ATP = D-xylulose 5-phosphate + ADP + H(+)</text>
        <dbReference type="Rhea" id="RHEA:10964"/>
        <dbReference type="ChEBI" id="CHEBI:15378"/>
        <dbReference type="ChEBI" id="CHEBI:17140"/>
        <dbReference type="ChEBI" id="CHEBI:30616"/>
        <dbReference type="ChEBI" id="CHEBI:57737"/>
        <dbReference type="ChEBI" id="CHEBI:456216"/>
        <dbReference type="EC" id="2.7.1.17"/>
    </reaction>
</comment>
<dbReference type="Gene3D" id="3.30.420.40">
    <property type="match status" value="2"/>
</dbReference>
<dbReference type="GO" id="GO:0004856">
    <property type="term" value="F:D-xylulokinase activity"/>
    <property type="evidence" value="ECO:0007669"/>
    <property type="project" value="UniProtKB-UniRule"/>
</dbReference>
<keyword evidence="6" id="KW-0547">Nucleotide-binding</keyword>
<dbReference type="GO" id="GO:0005524">
    <property type="term" value="F:ATP binding"/>
    <property type="evidence" value="ECO:0007669"/>
    <property type="project" value="UniProtKB-UniRule"/>
</dbReference>